<feature type="compositionally biased region" description="Polar residues" evidence="1">
    <location>
        <begin position="48"/>
        <end position="74"/>
    </location>
</feature>
<dbReference type="AlphaFoldDB" id="A0AAE1NMB8"/>
<feature type="region of interest" description="Disordered" evidence="1">
    <location>
        <begin position="29"/>
        <end position="98"/>
    </location>
</feature>
<sequence length="98" mass="10544">MKVVLHRPAPHHFPSPLPACWWGHSLASPPPVSRHQVTPSCIHPPTYANPSQPPSSVSGAAERSNSNTEISVSPASLRLPIRYPHQPAPPHSSLVDTT</sequence>
<comment type="caution">
    <text evidence="2">The sequence shown here is derived from an EMBL/GenBank/DDBJ whole genome shotgun (WGS) entry which is preliminary data.</text>
</comment>
<evidence type="ECO:0000256" key="1">
    <source>
        <dbReference type="SAM" id="MobiDB-lite"/>
    </source>
</evidence>
<name>A0AAE1NMB8_9EUCA</name>
<accession>A0AAE1NMB8</accession>
<dbReference type="Proteomes" id="UP001292094">
    <property type="component" value="Unassembled WGS sequence"/>
</dbReference>
<evidence type="ECO:0000313" key="2">
    <source>
        <dbReference type="EMBL" id="KAK4292749.1"/>
    </source>
</evidence>
<organism evidence="2 3">
    <name type="scientific">Petrolisthes manimaculis</name>
    <dbReference type="NCBI Taxonomy" id="1843537"/>
    <lineage>
        <taxon>Eukaryota</taxon>
        <taxon>Metazoa</taxon>
        <taxon>Ecdysozoa</taxon>
        <taxon>Arthropoda</taxon>
        <taxon>Crustacea</taxon>
        <taxon>Multicrustacea</taxon>
        <taxon>Malacostraca</taxon>
        <taxon>Eumalacostraca</taxon>
        <taxon>Eucarida</taxon>
        <taxon>Decapoda</taxon>
        <taxon>Pleocyemata</taxon>
        <taxon>Anomura</taxon>
        <taxon>Galatheoidea</taxon>
        <taxon>Porcellanidae</taxon>
        <taxon>Petrolisthes</taxon>
    </lineage>
</organism>
<gene>
    <name evidence="2" type="ORF">Pmani_034500</name>
</gene>
<protein>
    <submittedName>
        <fullName evidence="2">Uncharacterized protein</fullName>
    </submittedName>
</protein>
<keyword evidence="3" id="KW-1185">Reference proteome</keyword>
<evidence type="ECO:0000313" key="3">
    <source>
        <dbReference type="Proteomes" id="UP001292094"/>
    </source>
</evidence>
<proteinExistence type="predicted"/>
<dbReference type="EMBL" id="JAWZYT010004742">
    <property type="protein sequence ID" value="KAK4292749.1"/>
    <property type="molecule type" value="Genomic_DNA"/>
</dbReference>
<reference evidence="2" key="1">
    <citation type="submission" date="2023-11" db="EMBL/GenBank/DDBJ databases">
        <title>Genome assemblies of two species of porcelain crab, Petrolisthes cinctipes and Petrolisthes manimaculis (Anomura: Porcellanidae).</title>
        <authorList>
            <person name="Angst P."/>
        </authorList>
    </citation>
    <scope>NUCLEOTIDE SEQUENCE</scope>
    <source>
        <strain evidence="2">PB745_02</strain>
        <tissue evidence="2">Gill</tissue>
    </source>
</reference>